<name>A0A418MQL9_9ACTN</name>
<organism evidence="2 3">
    <name type="scientific">Micromonospora radicis</name>
    <dbReference type="NCBI Taxonomy" id="1894971"/>
    <lineage>
        <taxon>Bacteria</taxon>
        <taxon>Bacillati</taxon>
        <taxon>Actinomycetota</taxon>
        <taxon>Actinomycetes</taxon>
        <taxon>Micromonosporales</taxon>
        <taxon>Micromonosporaceae</taxon>
        <taxon>Micromonospora</taxon>
    </lineage>
</organism>
<dbReference type="Gene3D" id="3.90.176.10">
    <property type="entry name" value="Toxin ADP-ribosyltransferase, Chain A, domain 1"/>
    <property type="match status" value="1"/>
</dbReference>
<comment type="caution">
    <text evidence="2">The sequence shown here is derived from an EMBL/GenBank/DDBJ whole genome shotgun (WGS) entry which is preliminary data.</text>
</comment>
<evidence type="ECO:0000313" key="3">
    <source>
        <dbReference type="Proteomes" id="UP000283832"/>
    </source>
</evidence>
<dbReference type="AlphaFoldDB" id="A0A418MQL9"/>
<evidence type="ECO:0000313" key="2">
    <source>
        <dbReference type="EMBL" id="RIV36061.1"/>
    </source>
</evidence>
<reference evidence="2 3" key="1">
    <citation type="submission" date="2018-08" db="EMBL/GenBank/DDBJ databases">
        <title>Jishengella sp. nov., isolated from a root of Azadirachta indica A. Juss. var. siamensis Valenton.</title>
        <authorList>
            <person name="Kuncharoen N."/>
            <person name="Tanasupawat S."/>
            <person name="Kudo T."/>
            <person name="Ohkuma M."/>
        </authorList>
    </citation>
    <scope>NUCLEOTIDE SEQUENCE [LARGE SCALE GENOMIC DNA]</scope>
    <source>
        <strain evidence="2 3">AZ1-13</strain>
    </source>
</reference>
<feature type="compositionally biased region" description="Low complexity" evidence="1">
    <location>
        <begin position="132"/>
        <end position="142"/>
    </location>
</feature>
<feature type="region of interest" description="Disordered" evidence="1">
    <location>
        <begin position="131"/>
        <end position="183"/>
    </location>
</feature>
<sequence length="689" mass="70157">MVTMVAGHPARDAAPPVRLDEIQGALLLHTGTGPAAALRAVTTALARAHPETIVVTSPAVTARADVFGLAAEALVRHPPARPAVRLVLLGDGPDRAARISGIREVAARLDRPVTGPLGRITVAADGTCVSLPPVDDPAAPAAEQTVPDEPAGSAGWHTRTGTGDGHDEPPWSPAPAWPPVSVRRPGPGVVLRPVPAGLWLLPPDLPAEFSGTVAGLPREPDAVTLFVGGCGRPVEVDALVAAVTALRPDPATRLVLLPGALPAGTGLAALSDLPVRLRCAVPARTGTGRRLAPVTPEGVVLPVDGTAVALEPAAVPVPATAPGTGRQPRDPATATGRATAAGWSFLPAGSTPFGFVAAIAGTVVEVASGRRGFVVDGAKVRADRLADLLLAAGVPARVPLLVVDPDTAVRPALLADLATAWGAPVHAPSGPAALTVTGVLLAAGGFTTYPPGGAARPAGPVLPAACAAALAALADPATPPPPARRARRRRAERRVNGHHLPAGGDIWVPEIPVTDPVRARDDDAPPPGDLAATVAQALGADQERVAEELRAQRPDGRTDGGSAGTVASVLTRMPLVFGPVFATGDRPEGSYRPGTDIVEPSFLTAWLSPDRPAPGGPTLVIWSASGRHLDAGFLDDGPACVFVPGSRFRVLDVDAGEPAVVYLADLATDRPFDIEDLLTRLRTVRTGRT</sequence>
<evidence type="ECO:0000256" key="1">
    <source>
        <dbReference type="SAM" id="MobiDB-lite"/>
    </source>
</evidence>
<keyword evidence="3" id="KW-1185">Reference proteome</keyword>
<dbReference type="EMBL" id="QXEC01000022">
    <property type="protein sequence ID" value="RIV36061.1"/>
    <property type="molecule type" value="Genomic_DNA"/>
</dbReference>
<dbReference type="Proteomes" id="UP000283832">
    <property type="component" value="Unassembled WGS sequence"/>
</dbReference>
<gene>
    <name evidence="2" type="ORF">D2L64_20720</name>
</gene>
<protein>
    <submittedName>
        <fullName evidence="2">Uncharacterized protein</fullName>
    </submittedName>
</protein>
<accession>A0A418MQL9</accession>
<proteinExistence type="predicted"/>